<dbReference type="Gene3D" id="1.20.1640.10">
    <property type="entry name" value="Multidrug efflux transporter AcrB transmembrane domain"/>
    <property type="match status" value="1"/>
</dbReference>
<dbReference type="Gene3D" id="3.30.2090.10">
    <property type="entry name" value="Multidrug efflux transporter AcrB TolC docking domain, DN and DC subdomains"/>
    <property type="match status" value="1"/>
</dbReference>
<dbReference type="EMBL" id="CP036347">
    <property type="protein sequence ID" value="QDU02343.1"/>
    <property type="molecule type" value="Genomic_DNA"/>
</dbReference>
<keyword evidence="1" id="KW-1133">Transmembrane helix</keyword>
<dbReference type="InterPro" id="IPR001036">
    <property type="entry name" value="Acrflvin-R"/>
</dbReference>
<feature type="transmembrane region" description="Helical" evidence="1">
    <location>
        <begin position="219"/>
        <end position="236"/>
    </location>
</feature>
<dbReference type="SUPFAM" id="SSF82866">
    <property type="entry name" value="Multidrug efflux transporter AcrB transmembrane domain"/>
    <property type="match status" value="1"/>
</dbReference>
<protein>
    <submittedName>
        <fullName evidence="2">Multidrug resistance protein MdtC</fullName>
    </submittedName>
</protein>
<accession>A0A517WAQ6</accession>
<feature type="transmembrane region" description="Helical" evidence="1">
    <location>
        <begin position="248"/>
        <end position="281"/>
    </location>
</feature>
<name>A0A517WAQ6_9PLAN</name>
<gene>
    <name evidence="2" type="primary">mdtC_2</name>
    <name evidence="2" type="ORF">V6x_20450</name>
</gene>
<dbReference type="GO" id="GO:0005886">
    <property type="term" value="C:plasma membrane"/>
    <property type="evidence" value="ECO:0007669"/>
    <property type="project" value="TreeGrafter"/>
</dbReference>
<feature type="transmembrane region" description="Helical" evidence="1">
    <location>
        <begin position="161"/>
        <end position="182"/>
    </location>
</feature>
<sequence>MDGSVITAPVGQVVNFVNSEASQEIRRVEQQRSIALTVTPPDNIALEEAQARILDIVAEARVEGKVGNDMFVSLSGNADRLSEVRSLLMGQWSGWNWQSLGSIAMSRFFIALLITYLLMAALFENFLYPLVIMFTVPLATVGGFVALWIVRLYDPTQQMDVLTMLGFVILIGVVVNNAILIVHQALNFMRGEEGPDGEAGPPMGPREAIYESVRTRMRPIFITTFTSVFGMLPLVIAPGSGSELYRGLGAIIVGGLTCATLFTLLVIPLLFSLVLEVLLWLKPGTYQS</sequence>
<evidence type="ECO:0000313" key="3">
    <source>
        <dbReference type="Proteomes" id="UP000320722"/>
    </source>
</evidence>
<evidence type="ECO:0000256" key="1">
    <source>
        <dbReference type="SAM" id="Phobius"/>
    </source>
</evidence>
<dbReference type="Proteomes" id="UP000320722">
    <property type="component" value="Chromosome"/>
</dbReference>
<dbReference type="AlphaFoldDB" id="A0A517WAQ6"/>
<dbReference type="GO" id="GO:0042910">
    <property type="term" value="F:xenobiotic transmembrane transporter activity"/>
    <property type="evidence" value="ECO:0007669"/>
    <property type="project" value="TreeGrafter"/>
</dbReference>
<dbReference type="InterPro" id="IPR027463">
    <property type="entry name" value="AcrB_DN_DC_subdom"/>
</dbReference>
<feature type="transmembrane region" description="Helical" evidence="1">
    <location>
        <begin position="126"/>
        <end position="149"/>
    </location>
</feature>
<keyword evidence="1" id="KW-0812">Transmembrane</keyword>
<keyword evidence="1" id="KW-0472">Membrane</keyword>
<feature type="transmembrane region" description="Helical" evidence="1">
    <location>
        <begin position="97"/>
        <end position="119"/>
    </location>
</feature>
<evidence type="ECO:0000313" key="2">
    <source>
        <dbReference type="EMBL" id="QDU02343.1"/>
    </source>
</evidence>
<dbReference type="PANTHER" id="PTHR32063">
    <property type="match status" value="1"/>
</dbReference>
<dbReference type="PANTHER" id="PTHR32063:SF0">
    <property type="entry name" value="SWARMING MOTILITY PROTEIN SWRC"/>
    <property type="match status" value="1"/>
</dbReference>
<dbReference type="Pfam" id="PF00873">
    <property type="entry name" value="ACR_tran"/>
    <property type="match status" value="1"/>
</dbReference>
<proteinExistence type="predicted"/>
<organism evidence="2 3">
    <name type="scientific">Gimesia chilikensis</name>
    <dbReference type="NCBI Taxonomy" id="2605989"/>
    <lineage>
        <taxon>Bacteria</taxon>
        <taxon>Pseudomonadati</taxon>
        <taxon>Planctomycetota</taxon>
        <taxon>Planctomycetia</taxon>
        <taxon>Planctomycetales</taxon>
        <taxon>Planctomycetaceae</taxon>
        <taxon>Gimesia</taxon>
    </lineage>
</organism>
<dbReference type="Gene3D" id="3.30.70.1440">
    <property type="entry name" value="Multidrug efflux transporter AcrB pore domain"/>
    <property type="match status" value="1"/>
</dbReference>
<reference evidence="2 3" key="1">
    <citation type="submission" date="2019-02" db="EMBL/GenBank/DDBJ databases">
        <title>Deep-cultivation of Planctomycetes and their phenomic and genomic characterization uncovers novel biology.</title>
        <authorList>
            <person name="Wiegand S."/>
            <person name="Jogler M."/>
            <person name="Boedeker C."/>
            <person name="Pinto D."/>
            <person name="Vollmers J."/>
            <person name="Rivas-Marin E."/>
            <person name="Kohn T."/>
            <person name="Peeters S.H."/>
            <person name="Heuer A."/>
            <person name="Rast P."/>
            <person name="Oberbeckmann S."/>
            <person name="Bunk B."/>
            <person name="Jeske O."/>
            <person name="Meyerdierks A."/>
            <person name="Storesund J.E."/>
            <person name="Kallscheuer N."/>
            <person name="Luecker S."/>
            <person name="Lage O.M."/>
            <person name="Pohl T."/>
            <person name="Merkel B.J."/>
            <person name="Hornburger P."/>
            <person name="Mueller R.-W."/>
            <person name="Bruemmer F."/>
            <person name="Labrenz M."/>
            <person name="Spormann A.M."/>
            <person name="Op den Camp H."/>
            <person name="Overmann J."/>
            <person name="Amann R."/>
            <person name="Jetten M.S.M."/>
            <person name="Mascher T."/>
            <person name="Medema M.H."/>
            <person name="Devos D.P."/>
            <person name="Kaster A.-K."/>
            <person name="Ovreas L."/>
            <person name="Rohde M."/>
            <person name="Galperin M.Y."/>
            <person name="Jogler C."/>
        </authorList>
    </citation>
    <scope>NUCLEOTIDE SEQUENCE [LARGE SCALE GENOMIC DNA]</scope>
    <source>
        <strain evidence="2 3">V6</strain>
    </source>
</reference>